<organism evidence="1">
    <name type="scientific">Rhizophora mucronata</name>
    <name type="common">Asiatic mangrove</name>
    <dbReference type="NCBI Taxonomy" id="61149"/>
    <lineage>
        <taxon>Eukaryota</taxon>
        <taxon>Viridiplantae</taxon>
        <taxon>Streptophyta</taxon>
        <taxon>Embryophyta</taxon>
        <taxon>Tracheophyta</taxon>
        <taxon>Spermatophyta</taxon>
        <taxon>Magnoliopsida</taxon>
        <taxon>eudicotyledons</taxon>
        <taxon>Gunneridae</taxon>
        <taxon>Pentapetalae</taxon>
        <taxon>rosids</taxon>
        <taxon>fabids</taxon>
        <taxon>Malpighiales</taxon>
        <taxon>Rhizophoraceae</taxon>
        <taxon>Rhizophora</taxon>
    </lineage>
</organism>
<protein>
    <submittedName>
        <fullName evidence="1">Uncharacterized protein</fullName>
    </submittedName>
</protein>
<dbReference type="EMBL" id="GGEC01086365">
    <property type="protein sequence ID" value="MBX66849.1"/>
    <property type="molecule type" value="Transcribed_RNA"/>
</dbReference>
<name>A0A2P2QIP1_RHIMU</name>
<dbReference type="AlphaFoldDB" id="A0A2P2QIP1"/>
<proteinExistence type="predicted"/>
<evidence type="ECO:0000313" key="1">
    <source>
        <dbReference type="EMBL" id="MBX66849.1"/>
    </source>
</evidence>
<sequence length="29" mass="3364">MRSANLLIVKSIDIFNQQTALNKRNLKFS</sequence>
<accession>A0A2P2QIP1</accession>
<reference evidence="1" key="1">
    <citation type="submission" date="2018-02" db="EMBL/GenBank/DDBJ databases">
        <title>Rhizophora mucronata_Transcriptome.</title>
        <authorList>
            <person name="Meera S.P."/>
            <person name="Sreeshan A."/>
            <person name="Augustine A."/>
        </authorList>
    </citation>
    <scope>NUCLEOTIDE SEQUENCE</scope>
    <source>
        <tissue evidence="1">Leaf</tissue>
    </source>
</reference>